<proteinExistence type="predicted"/>
<sequence>MKIKSLEPMNVYSNHEKKITDYTSDIGSETDSGTDSVDEINSSDDNAESTEELDTSEETYNEGSSNKLECVQEKSKIFNHQYDKTDKTENLEDMLDKYSNTLSVQELNNMLIEGTIRRIVKYSKIQRISSLAVKELCKLYNDKILKLIQLLKPNNNVVKKDNLVFFPPLDKEKTKTKRYTLSDDDSDTEEKKDTIIIFCSPKRFRHIVNTNVSYRWNPSVLLYIQYYVELFIIWMIQNAEITRSLYNKKTLDSQTILYALKIVS</sequence>
<feature type="compositionally biased region" description="Acidic residues" evidence="1">
    <location>
        <begin position="36"/>
        <end position="60"/>
    </location>
</feature>
<protein>
    <submittedName>
        <fullName evidence="2">Uncharacterized protein</fullName>
    </submittedName>
</protein>
<dbReference type="InterPro" id="IPR009072">
    <property type="entry name" value="Histone-fold"/>
</dbReference>
<dbReference type="GO" id="GO:0046982">
    <property type="term" value="F:protein heterodimerization activity"/>
    <property type="evidence" value="ECO:0007669"/>
    <property type="project" value="InterPro"/>
</dbReference>
<evidence type="ECO:0000313" key="2">
    <source>
        <dbReference type="EMBL" id="QHU01880.1"/>
    </source>
</evidence>
<dbReference type="AlphaFoldDB" id="A0A6C0JAM2"/>
<dbReference type="SUPFAM" id="SSF47113">
    <property type="entry name" value="Histone-fold"/>
    <property type="match status" value="1"/>
</dbReference>
<name>A0A6C0JAM2_9ZZZZ</name>
<accession>A0A6C0JAM2</accession>
<feature type="compositionally biased region" description="Polar residues" evidence="1">
    <location>
        <begin position="21"/>
        <end position="35"/>
    </location>
</feature>
<evidence type="ECO:0000256" key="1">
    <source>
        <dbReference type="SAM" id="MobiDB-lite"/>
    </source>
</evidence>
<reference evidence="2" key="1">
    <citation type="journal article" date="2020" name="Nature">
        <title>Giant virus diversity and host interactions through global metagenomics.</title>
        <authorList>
            <person name="Schulz F."/>
            <person name="Roux S."/>
            <person name="Paez-Espino D."/>
            <person name="Jungbluth S."/>
            <person name="Walsh D.A."/>
            <person name="Denef V.J."/>
            <person name="McMahon K.D."/>
            <person name="Konstantinidis K.T."/>
            <person name="Eloe-Fadrosh E.A."/>
            <person name="Kyrpides N.C."/>
            <person name="Woyke T."/>
        </authorList>
    </citation>
    <scope>NUCLEOTIDE SEQUENCE</scope>
    <source>
        <strain evidence="2">GVMAG-M-3300025880-56</strain>
    </source>
</reference>
<dbReference type="EMBL" id="MN740350">
    <property type="protein sequence ID" value="QHU01880.1"/>
    <property type="molecule type" value="Genomic_DNA"/>
</dbReference>
<feature type="region of interest" description="Disordered" evidence="1">
    <location>
        <begin position="20"/>
        <end position="66"/>
    </location>
</feature>
<organism evidence="2">
    <name type="scientific">viral metagenome</name>
    <dbReference type="NCBI Taxonomy" id="1070528"/>
    <lineage>
        <taxon>unclassified sequences</taxon>
        <taxon>metagenomes</taxon>
        <taxon>organismal metagenomes</taxon>
    </lineage>
</organism>